<sequence length="342" mass="37668">MSHWYVALPVTIVVIIASAFFVMVEFSMLSARRHRIEEQAEHSSSARAALRSLNELTVMLAAAQLGITAATFALGAITEPWIHHALTPLFELSGLHPGAANVIAFLFSLFIVTFIHLVVGEMAPKSWAIAHPERALNLIAVPARGFVAIFRPLLQWINRIANRLVRRAGAEPIDRAAAKGYGTETLHHLVLHSAESGTLDKDYAENIEGVIALESSDIGQAVREYGSPSVEVSSDATVGEVHAAARRHGYLRILLTDPDSPIPNIVHIRDTMLATPEERADKFAHEPQRCDSSCSIQDVLDLMRDKNEQLVVVMEDGSVLGTITWDDIMNQLWPEIEEKLAR</sequence>
<keyword evidence="3" id="KW-0129">CBS domain</keyword>
<keyword evidence="4 5" id="KW-0812">Transmembrane</keyword>
<evidence type="ECO:0000259" key="6">
    <source>
        <dbReference type="PROSITE" id="PS51371"/>
    </source>
</evidence>
<evidence type="ECO:0000259" key="7">
    <source>
        <dbReference type="PROSITE" id="PS51846"/>
    </source>
</evidence>
<reference evidence="8 9" key="1">
    <citation type="submission" date="2013-09" db="EMBL/GenBank/DDBJ databases">
        <title>Complete genome sequence of Corynebacterium doosanense CAU 212(T) (=DSM 45436(T)), isolated from activated sludge.</title>
        <authorList>
            <person name="Schaffert L."/>
            <person name="Albersmeier A."/>
            <person name="Kalinowski J."/>
            <person name="Ruckert C."/>
        </authorList>
    </citation>
    <scope>NUCLEOTIDE SEQUENCE [LARGE SCALE GENOMIC DNA]</scope>
    <source>
        <strain evidence="8 9">CAU 212</strain>
    </source>
</reference>
<gene>
    <name evidence="8" type="ORF">CDOO_10170</name>
</gene>
<dbReference type="PROSITE" id="PS51371">
    <property type="entry name" value="CBS"/>
    <property type="match status" value="1"/>
</dbReference>
<feature type="transmembrane region" description="Helical" evidence="5">
    <location>
        <begin position="6"/>
        <end position="26"/>
    </location>
</feature>
<name>A0A097IHI3_9CORY</name>
<evidence type="ECO:0000256" key="4">
    <source>
        <dbReference type="PROSITE-ProRule" id="PRU01193"/>
    </source>
</evidence>
<dbReference type="PROSITE" id="PS51846">
    <property type="entry name" value="CNNM"/>
    <property type="match status" value="1"/>
</dbReference>
<dbReference type="InterPro" id="IPR000644">
    <property type="entry name" value="CBS_dom"/>
</dbReference>
<dbReference type="RefSeq" id="WP_018020721.1">
    <property type="nucleotide sequence ID" value="NZ_AQUX01000001.1"/>
</dbReference>
<dbReference type="Gene3D" id="3.90.1280.20">
    <property type="match status" value="1"/>
</dbReference>
<dbReference type="GO" id="GO:0005886">
    <property type="term" value="C:plasma membrane"/>
    <property type="evidence" value="ECO:0007669"/>
    <property type="project" value="UniProtKB-SubCell"/>
</dbReference>
<evidence type="ECO:0000313" key="9">
    <source>
        <dbReference type="Proteomes" id="UP000029914"/>
    </source>
</evidence>
<dbReference type="PANTHER" id="PTHR43099:SF5">
    <property type="entry name" value="HLYC_CORC FAMILY TRANSPORTER"/>
    <property type="match status" value="1"/>
</dbReference>
<dbReference type="PANTHER" id="PTHR43099">
    <property type="entry name" value="UPF0053 PROTEIN YRKA"/>
    <property type="match status" value="1"/>
</dbReference>
<keyword evidence="4 5" id="KW-0472">Membrane</keyword>
<evidence type="ECO:0000256" key="2">
    <source>
        <dbReference type="ARBA" id="ARBA00022475"/>
    </source>
</evidence>
<keyword evidence="4 5" id="KW-1133">Transmembrane helix</keyword>
<feature type="transmembrane region" description="Helical" evidence="5">
    <location>
        <begin position="98"/>
        <end position="119"/>
    </location>
</feature>
<evidence type="ECO:0000313" key="8">
    <source>
        <dbReference type="EMBL" id="AIT61591.1"/>
    </source>
</evidence>
<dbReference type="InterPro" id="IPR046342">
    <property type="entry name" value="CBS_dom_sf"/>
</dbReference>
<feature type="domain" description="CBS" evidence="6">
    <location>
        <begin position="283"/>
        <end position="338"/>
    </location>
</feature>
<feature type="transmembrane region" description="Helical" evidence="5">
    <location>
        <begin position="56"/>
        <end position="78"/>
    </location>
</feature>
<dbReference type="EMBL" id="CP006764">
    <property type="protein sequence ID" value="AIT61591.1"/>
    <property type="molecule type" value="Genomic_DNA"/>
</dbReference>
<evidence type="ECO:0000256" key="1">
    <source>
        <dbReference type="ARBA" id="ARBA00004651"/>
    </source>
</evidence>
<proteinExistence type="predicted"/>
<dbReference type="KEGG" id="cdo:CDOO_10170"/>
<protein>
    <submittedName>
        <fullName evidence="8">Membrane protein</fullName>
    </submittedName>
</protein>
<evidence type="ECO:0000256" key="5">
    <source>
        <dbReference type="SAM" id="Phobius"/>
    </source>
</evidence>
<feature type="domain" description="CNNM transmembrane" evidence="7">
    <location>
        <begin position="1"/>
        <end position="203"/>
    </location>
</feature>
<dbReference type="HOGENOM" id="CLU_015237_4_0_11"/>
<comment type="subcellular location">
    <subcellularLocation>
        <location evidence="1">Cell membrane</location>
        <topology evidence="1">Multi-pass membrane protein</topology>
    </subcellularLocation>
</comment>
<dbReference type="Pfam" id="PF01595">
    <property type="entry name" value="CNNM"/>
    <property type="match status" value="1"/>
</dbReference>
<keyword evidence="2" id="KW-1003">Cell membrane</keyword>
<dbReference type="Proteomes" id="UP000029914">
    <property type="component" value="Chromosome"/>
</dbReference>
<dbReference type="OrthoDB" id="110231at2"/>
<dbReference type="Gene3D" id="3.10.580.10">
    <property type="entry name" value="CBS-domain"/>
    <property type="match status" value="1"/>
</dbReference>
<organism evidence="8 9">
    <name type="scientific">Corynebacterium doosanense CAU 212 = DSM 45436</name>
    <dbReference type="NCBI Taxonomy" id="558173"/>
    <lineage>
        <taxon>Bacteria</taxon>
        <taxon>Bacillati</taxon>
        <taxon>Actinomycetota</taxon>
        <taxon>Actinomycetes</taxon>
        <taxon>Mycobacteriales</taxon>
        <taxon>Corynebacteriaceae</taxon>
        <taxon>Corynebacterium</taxon>
    </lineage>
</organism>
<accession>A0A097IHI3</accession>
<dbReference type="eggNOG" id="COG1253">
    <property type="taxonomic scope" value="Bacteria"/>
</dbReference>
<evidence type="ECO:0000256" key="3">
    <source>
        <dbReference type="PROSITE-ProRule" id="PRU00703"/>
    </source>
</evidence>
<dbReference type="InterPro" id="IPR051676">
    <property type="entry name" value="UPF0053_domain"/>
</dbReference>
<dbReference type="SUPFAM" id="SSF54631">
    <property type="entry name" value="CBS-domain pair"/>
    <property type="match status" value="1"/>
</dbReference>
<dbReference type="InterPro" id="IPR002550">
    <property type="entry name" value="CNNM"/>
</dbReference>
<dbReference type="Pfam" id="PF00571">
    <property type="entry name" value="CBS"/>
    <property type="match status" value="1"/>
</dbReference>
<dbReference type="AlphaFoldDB" id="A0A097IHI3"/>
<keyword evidence="9" id="KW-1185">Reference proteome</keyword>
<dbReference type="STRING" id="558173.CDOO_10170"/>